<protein>
    <recommendedName>
        <fullName evidence="2">Peptidase S49 domain-containing protein</fullName>
    </recommendedName>
</protein>
<evidence type="ECO:0000256" key="1">
    <source>
        <dbReference type="ARBA" id="ARBA00008683"/>
    </source>
</evidence>
<dbReference type="EMBL" id="LAZR01056464">
    <property type="protein sequence ID" value="KKK74133.1"/>
    <property type="molecule type" value="Genomic_DNA"/>
</dbReference>
<accession>A0A0F8XYN7</accession>
<dbReference type="Pfam" id="PF01343">
    <property type="entry name" value="Peptidase_S49"/>
    <property type="match status" value="1"/>
</dbReference>
<dbReference type="CDD" id="cd07022">
    <property type="entry name" value="S49_Sppa_36K_type"/>
    <property type="match status" value="1"/>
</dbReference>
<feature type="non-terminal residue" evidence="3">
    <location>
        <position position="191"/>
    </location>
</feature>
<proteinExistence type="inferred from homology"/>
<dbReference type="InterPro" id="IPR029045">
    <property type="entry name" value="ClpP/crotonase-like_dom_sf"/>
</dbReference>
<dbReference type="InterPro" id="IPR002142">
    <property type="entry name" value="Peptidase_S49"/>
</dbReference>
<reference evidence="3" key="1">
    <citation type="journal article" date="2015" name="Nature">
        <title>Complex archaea that bridge the gap between prokaryotes and eukaryotes.</title>
        <authorList>
            <person name="Spang A."/>
            <person name="Saw J.H."/>
            <person name="Jorgensen S.L."/>
            <person name="Zaremba-Niedzwiedzka K."/>
            <person name="Martijn J."/>
            <person name="Lind A.E."/>
            <person name="van Eijk R."/>
            <person name="Schleper C."/>
            <person name="Guy L."/>
            <person name="Ettema T.J."/>
        </authorList>
    </citation>
    <scope>NUCLEOTIDE SEQUENCE</scope>
</reference>
<name>A0A0F8XYN7_9ZZZZ</name>
<dbReference type="InterPro" id="IPR033855">
    <property type="entry name" value="Protein_C"/>
</dbReference>
<dbReference type="AlphaFoldDB" id="A0A0F8XYN7"/>
<dbReference type="SUPFAM" id="SSF52096">
    <property type="entry name" value="ClpP/crotonase"/>
    <property type="match status" value="1"/>
</dbReference>
<dbReference type="GO" id="GO:0006508">
    <property type="term" value="P:proteolysis"/>
    <property type="evidence" value="ECO:0007669"/>
    <property type="project" value="InterPro"/>
</dbReference>
<dbReference type="PANTHER" id="PTHR42987:SF4">
    <property type="entry name" value="PROTEASE SOHB-RELATED"/>
    <property type="match status" value="1"/>
</dbReference>
<evidence type="ECO:0000313" key="3">
    <source>
        <dbReference type="EMBL" id="KKK74133.1"/>
    </source>
</evidence>
<dbReference type="Gene3D" id="3.90.226.10">
    <property type="entry name" value="2-enoyl-CoA Hydratase, Chain A, domain 1"/>
    <property type="match status" value="1"/>
</dbReference>
<gene>
    <name evidence="3" type="ORF">LCGC14_2886810</name>
</gene>
<sequence length="191" mass="20258">MTGRRYERIRKLLTSTPWAILPEYLELMIELVAMRTYGATLSDEEIKARIGAAHRPATPSRGAVAVLPLLGVLAQRMNAFLDISEGTSTEQFASAFRAMVADEGISAIVIDIDSPGGTVMGTPELAAEIFSARGRKQVVAVANGMAASAAYWIGSAASEFIVTPSGMVGSIGVIIQHVDWSGSEEQCGLKT</sequence>
<dbReference type="GO" id="GO:0008233">
    <property type="term" value="F:peptidase activity"/>
    <property type="evidence" value="ECO:0007669"/>
    <property type="project" value="InterPro"/>
</dbReference>
<comment type="caution">
    <text evidence="3">The sequence shown here is derived from an EMBL/GenBank/DDBJ whole genome shotgun (WGS) entry which is preliminary data.</text>
</comment>
<organism evidence="3">
    <name type="scientific">marine sediment metagenome</name>
    <dbReference type="NCBI Taxonomy" id="412755"/>
    <lineage>
        <taxon>unclassified sequences</taxon>
        <taxon>metagenomes</taxon>
        <taxon>ecological metagenomes</taxon>
    </lineage>
</organism>
<comment type="similarity">
    <text evidence="1">Belongs to the peptidase S49 family.</text>
</comment>
<dbReference type="PANTHER" id="PTHR42987">
    <property type="entry name" value="PEPTIDASE S49"/>
    <property type="match status" value="1"/>
</dbReference>
<evidence type="ECO:0000259" key="2">
    <source>
        <dbReference type="Pfam" id="PF01343"/>
    </source>
</evidence>
<feature type="domain" description="Peptidase S49" evidence="2">
    <location>
        <begin position="135"/>
        <end position="190"/>
    </location>
</feature>